<dbReference type="GO" id="GO:0046167">
    <property type="term" value="P:glycerol-3-phosphate biosynthetic process"/>
    <property type="evidence" value="ECO:0007669"/>
    <property type="project" value="TreeGrafter"/>
</dbReference>
<dbReference type="InterPro" id="IPR005999">
    <property type="entry name" value="Glycerol_kin"/>
</dbReference>
<dbReference type="Pfam" id="PF02782">
    <property type="entry name" value="FGGY_C"/>
    <property type="match status" value="1"/>
</dbReference>
<comment type="caution">
    <text evidence="12">The sequence shown here is derived from an EMBL/GenBank/DDBJ whole genome shotgun (WGS) entry which is preliminary data.</text>
</comment>
<dbReference type="InterPro" id="IPR018484">
    <property type="entry name" value="FGGY_N"/>
</dbReference>
<dbReference type="NCBIfam" id="NF000756">
    <property type="entry name" value="PRK00047.1"/>
    <property type="match status" value="1"/>
</dbReference>
<evidence type="ECO:0000313" key="13">
    <source>
        <dbReference type="Proteomes" id="UP000186817"/>
    </source>
</evidence>
<dbReference type="SUPFAM" id="SSF50249">
    <property type="entry name" value="Nucleic acid-binding proteins"/>
    <property type="match status" value="1"/>
</dbReference>
<dbReference type="NCBIfam" id="TIGR01311">
    <property type="entry name" value="glycerol_kin"/>
    <property type="match status" value="1"/>
</dbReference>
<evidence type="ECO:0000256" key="1">
    <source>
        <dbReference type="ARBA" id="ARBA00005190"/>
    </source>
</evidence>
<evidence type="ECO:0000256" key="8">
    <source>
        <dbReference type="ARBA" id="ARBA00022840"/>
    </source>
</evidence>
<comment type="similarity">
    <text evidence="2">Belongs to the FGGY kinase family.</text>
</comment>
<dbReference type="AlphaFoldDB" id="A0A1Q9CS91"/>
<dbReference type="InterPro" id="IPR012340">
    <property type="entry name" value="NA-bd_OB-fold"/>
</dbReference>
<dbReference type="PANTHER" id="PTHR10196">
    <property type="entry name" value="SUGAR KINASE"/>
    <property type="match status" value="1"/>
</dbReference>
<dbReference type="PANTHER" id="PTHR10196:SF69">
    <property type="entry name" value="GLYCEROL KINASE"/>
    <property type="match status" value="1"/>
</dbReference>
<dbReference type="FunFam" id="3.30.420.40:FF:000086">
    <property type="entry name" value="Glycerol kinase"/>
    <property type="match status" value="1"/>
</dbReference>
<dbReference type="InterPro" id="IPR043129">
    <property type="entry name" value="ATPase_NBD"/>
</dbReference>
<keyword evidence="8" id="KW-0067">ATP-binding</keyword>
<evidence type="ECO:0000256" key="9">
    <source>
        <dbReference type="ARBA" id="ARBA00043149"/>
    </source>
</evidence>
<dbReference type="InterPro" id="IPR018485">
    <property type="entry name" value="FGGY_C"/>
</dbReference>
<evidence type="ECO:0000259" key="11">
    <source>
        <dbReference type="Pfam" id="PF02782"/>
    </source>
</evidence>
<name>A0A1Q9CS91_SYMMI</name>
<evidence type="ECO:0000256" key="3">
    <source>
        <dbReference type="ARBA" id="ARBA00012099"/>
    </source>
</evidence>
<accession>A0A1Q9CS91</accession>
<dbReference type="GO" id="GO:0005524">
    <property type="term" value="F:ATP binding"/>
    <property type="evidence" value="ECO:0007669"/>
    <property type="project" value="UniProtKB-KW"/>
</dbReference>
<comment type="pathway">
    <text evidence="1">Polyol metabolism; glycerol degradation via glycerol kinase pathway; sn-glycerol 3-phosphate from glycerol: step 1/1.</text>
</comment>
<evidence type="ECO:0000256" key="7">
    <source>
        <dbReference type="ARBA" id="ARBA00022798"/>
    </source>
</evidence>
<dbReference type="InterPro" id="IPR042018">
    <property type="entry name" value="GK1-3_metazoan-type"/>
</dbReference>
<evidence type="ECO:0000256" key="4">
    <source>
        <dbReference type="ARBA" id="ARBA00022679"/>
    </source>
</evidence>
<feature type="domain" description="Carbohydrate kinase FGGY C-terminal" evidence="11">
    <location>
        <begin position="265"/>
        <end position="453"/>
    </location>
</feature>
<dbReference type="GO" id="GO:0006641">
    <property type="term" value="P:triglyceride metabolic process"/>
    <property type="evidence" value="ECO:0007669"/>
    <property type="project" value="TreeGrafter"/>
</dbReference>
<dbReference type="Gene3D" id="3.30.420.40">
    <property type="match status" value="2"/>
</dbReference>
<dbReference type="UniPathway" id="UPA00618">
    <property type="reaction ID" value="UER00672"/>
</dbReference>
<sequence length="672" mass="72625">MAPSYVLAIDQGTTSTRAILFDKDGQPRAMEQQEFPQYYPQPGWTEHDPLEILRSAIECSEGAMKKVGASKDDIAGIGITNQRETTVAWDKGTGEPLCRAIVWLDLRTSDTAAQLEAKGGKDRFRKKTGLPVSTYFSAVKMKWMLDNVPEVRKAADEGRCCFGTIESWIIYKLTGGPNGGVHVTDVSNASRYMLMNINSCTWDEAVCSELGIPVTALPTIRSNSEVYGKVSSVPSLQGLAISGALGDQHAALLGHGCLDVGTSKNTYGTGCFMLLNTGGDAVPSKHGLLTTIGYQLGPEEKVTYALEGSVACAGRVVQWLRDNLGIISSSKDVETLAGKVEDTGGLTLVPAFSGLFAPHWRDDARAVAVGMTLFTSKEHMCRAALESTAFQAVDIMEAMKQDTGLRLRDMRVDGGMTVNSLLMQMQADILGMSVLRSKLAEATALGAALAAGLSVGFYEKKVVKDIIEKAGGYEVFPSSTTPAARRKMMQRWKDAVERSFDLAKFDPKRPDQAKPAVLKKPRFVKVSSVKPEQKGLNLQLKVVKLPDEVASDGYHDVVCGDASGVVTCHLTPQQFLPCEAGSYIRVQNARVRMKGSSEARGKEDPLCAFPAPRRQTLGVGGLAQAQGLQASSGHIRVEVDKWGKVSQADSPTETFEVNLQNDISAVEYELRN</sequence>
<gene>
    <name evidence="12" type="primary">glpK</name>
    <name evidence="12" type="ORF">AK812_SmicGene33172</name>
</gene>
<reference evidence="12 13" key="1">
    <citation type="submission" date="2016-02" db="EMBL/GenBank/DDBJ databases">
        <title>Genome analysis of coral dinoflagellate symbionts highlights evolutionary adaptations to a symbiotic lifestyle.</title>
        <authorList>
            <person name="Aranda M."/>
            <person name="Li Y."/>
            <person name="Liew Y.J."/>
            <person name="Baumgarten S."/>
            <person name="Simakov O."/>
            <person name="Wilson M."/>
            <person name="Piel J."/>
            <person name="Ashoor H."/>
            <person name="Bougouffa S."/>
            <person name="Bajic V.B."/>
            <person name="Ryu T."/>
            <person name="Ravasi T."/>
            <person name="Bayer T."/>
            <person name="Micklem G."/>
            <person name="Kim H."/>
            <person name="Bhak J."/>
            <person name="Lajeunesse T.C."/>
            <person name="Voolstra C.R."/>
        </authorList>
    </citation>
    <scope>NUCLEOTIDE SEQUENCE [LARGE SCALE GENOMIC DNA]</scope>
    <source>
        <strain evidence="12 13">CCMP2467</strain>
    </source>
</reference>
<dbReference type="SUPFAM" id="SSF53067">
    <property type="entry name" value="Actin-like ATPase domain"/>
    <property type="match status" value="2"/>
</dbReference>
<evidence type="ECO:0000259" key="10">
    <source>
        <dbReference type="Pfam" id="PF00370"/>
    </source>
</evidence>
<evidence type="ECO:0000256" key="6">
    <source>
        <dbReference type="ARBA" id="ARBA00022777"/>
    </source>
</evidence>
<dbReference type="CDD" id="cd07792">
    <property type="entry name" value="ASKHA_NBD_FGGY_GK1-3-like"/>
    <property type="match status" value="1"/>
</dbReference>
<proteinExistence type="inferred from homology"/>
<dbReference type="GO" id="GO:0005739">
    <property type="term" value="C:mitochondrion"/>
    <property type="evidence" value="ECO:0007669"/>
    <property type="project" value="TreeGrafter"/>
</dbReference>
<protein>
    <recommendedName>
        <fullName evidence="3">glycerol kinase</fullName>
        <ecNumber evidence="3">2.7.1.30</ecNumber>
    </recommendedName>
    <alternativeName>
        <fullName evidence="9">ATP:glycerol 3-phosphotransferase</fullName>
    </alternativeName>
</protein>
<keyword evidence="13" id="KW-1185">Reference proteome</keyword>
<dbReference type="FunFam" id="3.30.420.40:FF:000108">
    <property type="entry name" value="Glycerol kinase, glycosomal"/>
    <property type="match status" value="1"/>
</dbReference>
<dbReference type="EC" id="2.7.1.30" evidence="3"/>
<evidence type="ECO:0000256" key="5">
    <source>
        <dbReference type="ARBA" id="ARBA00022741"/>
    </source>
</evidence>
<feature type="domain" description="Carbohydrate kinase FGGY N-terminal" evidence="10">
    <location>
        <begin position="5"/>
        <end position="254"/>
    </location>
</feature>
<dbReference type="GO" id="GO:0019563">
    <property type="term" value="P:glycerol catabolic process"/>
    <property type="evidence" value="ECO:0007669"/>
    <property type="project" value="UniProtKB-UniPathway"/>
</dbReference>
<dbReference type="OrthoDB" id="5422795at2759"/>
<keyword evidence="7" id="KW-0319">Glycerol metabolism</keyword>
<dbReference type="InterPro" id="IPR018483">
    <property type="entry name" value="Carb_kinase_FGGY_CS"/>
</dbReference>
<keyword evidence="6 12" id="KW-0418">Kinase</keyword>
<evidence type="ECO:0000313" key="12">
    <source>
        <dbReference type="EMBL" id="OLP85789.1"/>
    </source>
</evidence>
<keyword evidence="5" id="KW-0547">Nucleotide-binding</keyword>
<evidence type="ECO:0000256" key="2">
    <source>
        <dbReference type="ARBA" id="ARBA00009156"/>
    </source>
</evidence>
<dbReference type="Proteomes" id="UP000186817">
    <property type="component" value="Unassembled WGS sequence"/>
</dbReference>
<dbReference type="Gene3D" id="2.40.50.140">
    <property type="entry name" value="Nucleic acid-binding proteins"/>
    <property type="match status" value="1"/>
</dbReference>
<organism evidence="12 13">
    <name type="scientific">Symbiodinium microadriaticum</name>
    <name type="common">Dinoflagellate</name>
    <name type="synonym">Zooxanthella microadriatica</name>
    <dbReference type="NCBI Taxonomy" id="2951"/>
    <lineage>
        <taxon>Eukaryota</taxon>
        <taxon>Sar</taxon>
        <taxon>Alveolata</taxon>
        <taxon>Dinophyceae</taxon>
        <taxon>Suessiales</taxon>
        <taxon>Symbiodiniaceae</taxon>
        <taxon>Symbiodinium</taxon>
    </lineage>
</organism>
<dbReference type="EMBL" id="LSRX01000956">
    <property type="protein sequence ID" value="OLP85789.1"/>
    <property type="molecule type" value="Genomic_DNA"/>
</dbReference>
<dbReference type="PROSITE" id="PS00933">
    <property type="entry name" value="FGGY_KINASES_1"/>
    <property type="match status" value="1"/>
</dbReference>
<dbReference type="OMA" id="FMLMNIG"/>
<dbReference type="Pfam" id="PF00370">
    <property type="entry name" value="FGGY_N"/>
    <property type="match status" value="1"/>
</dbReference>
<keyword evidence="4" id="KW-0808">Transferase</keyword>
<dbReference type="GO" id="GO:0004370">
    <property type="term" value="F:glycerol kinase activity"/>
    <property type="evidence" value="ECO:0007669"/>
    <property type="project" value="UniProtKB-EC"/>
</dbReference>